<dbReference type="InterPro" id="IPR020472">
    <property type="entry name" value="WD40_PAC1"/>
</dbReference>
<dbReference type="InterPro" id="IPR006692">
    <property type="entry name" value="Beta-prop_COPA/B_2nd"/>
</dbReference>
<evidence type="ECO:0000256" key="2">
    <source>
        <dbReference type="ARBA" id="ARBA00004496"/>
    </source>
</evidence>
<evidence type="ECO:0000256" key="11">
    <source>
        <dbReference type="PROSITE-ProRule" id="PRU00221"/>
    </source>
</evidence>
<feature type="repeat" description="WD" evidence="11">
    <location>
        <begin position="104"/>
        <end position="148"/>
    </location>
</feature>
<keyword evidence="5 11" id="KW-0853">WD repeat</keyword>
<comment type="caution">
    <text evidence="15">The sequence shown here is derived from an EMBL/GenBank/DDBJ whole genome shotgun (WGS) entry which is preliminary data.</text>
</comment>
<gene>
    <name evidence="15" type="ORF">ACHAW5_009620</name>
</gene>
<evidence type="ECO:0000256" key="8">
    <source>
        <dbReference type="ARBA" id="ARBA00022927"/>
    </source>
</evidence>
<feature type="repeat" description="WD" evidence="11">
    <location>
        <begin position="149"/>
        <end position="181"/>
    </location>
</feature>
<dbReference type="CDD" id="cd22948">
    <property type="entry name" value="Coatomer_WDAD_alpha"/>
    <property type="match status" value="1"/>
</dbReference>
<evidence type="ECO:0000256" key="1">
    <source>
        <dbReference type="ARBA" id="ARBA00004255"/>
    </source>
</evidence>
<protein>
    <recommendedName>
        <fullName evidence="17">Coatomer subunit alpha</fullName>
    </recommendedName>
</protein>
<dbReference type="Proteomes" id="UP001530315">
    <property type="component" value="Unassembled WGS sequence"/>
</dbReference>
<dbReference type="FunFam" id="2.130.10.10:FF:000010">
    <property type="entry name" value="Coatomer subunit alpha"/>
    <property type="match status" value="1"/>
</dbReference>
<keyword evidence="7" id="KW-0931">ER-Golgi transport</keyword>
<organism evidence="15 16">
    <name type="scientific">Stephanodiscus triporus</name>
    <dbReference type="NCBI Taxonomy" id="2934178"/>
    <lineage>
        <taxon>Eukaryota</taxon>
        <taxon>Sar</taxon>
        <taxon>Stramenopiles</taxon>
        <taxon>Ochrophyta</taxon>
        <taxon>Bacillariophyta</taxon>
        <taxon>Coscinodiscophyceae</taxon>
        <taxon>Thalassiosirophycidae</taxon>
        <taxon>Stephanodiscales</taxon>
        <taxon>Stephanodiscaceae</taxon>
        <taxon>Stephanodiscus</taxon>
    </lineage>
</organism>
<dbReference type="PANTHER" id="PTHR19876">
    <property type="entry name" value="COATOMER"/>
    <property type="match status" value="1"/>
</dbReference>
<comment type="subcellular location">
    <subcellularLocation>
        <location evidence="2">Cytoplasm</location>
    </subcellularLocation>
    <subcellularLocation>
        <location evidence="1">Golgi apparatus membrane</location>
        <topology evidence="1">Peripheral membrane protein</topology>
        <orientation evidence="1">Cytoplasmic side</orientation>
    </subcellularLocation>
</comment>
<reference evidence="15 16" key="1">
    <citation type="submission" date="2024-10" db="EMBL/GenBank/DDBJ databases">
        <title>Updated reference genomes for cyclostephanoid diatoms.</title>
        <authorList>
            <person name="Roberts W.R."/>
            <person name="Alverson A.J."/>
        </authorList>
    </citation>
    <scope>NUCLEOTIDE SEQUENCE [LARGE SCALE GENOMIC DNA]</scope>
    <source>
        <strain evidence="15 16">AJA276-08</strain>
    </source>
</reference>
<dbReference type="Gene3D" id="1.25.40.470">
    <property type="match status" value="1"/>
</dbReference>
<dbReference type="Pfam" id="PF06957">
    <property type="entry name" value="COPI_C"/>
    <property type="match status" value="1"/>
</dbReference>
<dbReference type="FunFam" id="1.25.40.470:FF:000002">
    <property type="entry name" value="Coatomer subunit alpha"/>
    <property type="match status" value="1"/>
</dbReference>
<dbReference type="GO" id="GO:0015031">
    <property type="term" value="P:protein transport"/>
    <property type="evidence" value="ECO:0007669"/>
    <property type="project" value="UniProtKB-KW"/>
</dbReference>
<feature type="domain" description="COPA/B TPR" evidence="14">
    <location>
        <begin position="692"/>
        <end position="844"/>
    </location>
</feature>
<evidence type="ECO:0000256" key="4">
    <source>
        <dbReference type="ARBA" id="ARBA00022490"/>
    </source>
</evidence>
<evidence type="ECO:0000259" key="13">
    <source>
        <dbReference type="Pfam" id="PF06957"/>
    </source>
</evidence>
<dbReference type="InterPro" id="IPR056176">
    <property type="entry name" value="TPR_COPA_B"/>
</dbReference>
<feature type="domain" description="COPA/B second beta-propeller" evidence="12">
    <location>
        <begin position="411"/>
        <end position="639"/>
    </location>
</feature>
<dbReference type="GO" id="GO:0016192">
    <property type="term" value="P:vesicle-mediated transport"/>
    <property type="evidence" value="ECO:0007669"/>
    <property type="project" value="UniProtKB-KW"/>
</dbReference>
<evidence type="ECO:0000259" key="14">
    <source>
        <dbReference type="Pfam" id="PF23953"/>
    </source>
</evidence>
<keyword evidence="4" id="KW-0963">Cytoplasm</keyword>
<dbReference type="InterPro" id="IPR001680">
    <property type="entry name" value="WD40_rpt"/>
</dbReference>
<dbReference type="InterPro" id="IPR050844">
    <property type="entry name" value="Coatomer_complex_subunit"/>
</dbReference>
<dbReference type="Gene3D" id="2.130.10.10">
    <property type="entry name" value="YVTN repeat-like/Quinoprotein amine dehydrogenase"/>
    <property type="match status" value="1"/>
</dbReference>
<evidence type="ECO:0000313" key="16">
    <source>
        <dbReference type="Proteomes" id="UP001530315"/>
    </source>
</evidence>
<keyword evidence="6" id="KW-0677">Repeat</keyword>
<evidence type="ECO:0000256" key="5">
    <source>
        <dbReference type="ARBA" id="ARBA00022574"/>
    </source>
</evidence>
<accession>A0ABD3NRR6</accession>
<keyword evidence="3" id="KW-0813">Transport</keyword>
<dbReference type="Pfam" id="PF00400">
    <property type="entry name" value="WD40"/>
    <property type="match status" value="6"/>
</dbReference>
<dbReference type="InterPro" id="IPR010714">
    <property type="entry name" value="Coatomer_asu_C"/>
</dbReference>
<keyword evidence="8" id="KW-0653">Protein transport</keyword>
<dbReference type="Pfam" id="PF23953">
    <property type="entry name" value="TPR_COPA_B"/>
    <property type="match status" value="1"/>
</dbReference>
<evidence type="ECO:0000259" key="12">
    <source>
        <dbReference type="Pfam" id="PF04053"/>
    </source>
</evidence>
<dbReference type="PRINTS" id="PR00320">
    <property type="entry name" value="GPROTEINBRPT"/>
</dbReference>
<dbReference type="SMART" id="SM00320">
    <property type="entry name" value="WD40"/>
    <property type="match status" value="7"/>
</dbReference>
<dbReference type="InterPro" id="IPR015943">
    <property type="entry name" value="WD40/YVTN_repeat-like_dom_sf"/>
</dbReference>
<dbReference type="SUPFAM" id="SSF50978">
    <property type="entry name" value="WD40 repeat-like"/>
    <property type="match status" value="1"/>
</dbReference>
<dbReference type="PROSITE" id="PS50294">
    <property type="entry name" value="WD_REPEATS_REGION"/>
    <property type="match status" value="5"/>
</dbReference>
<name>A0ABD3NRR6_9STRA</name>
<keyword evidence="9" id="KW-0333">Golgi apparatus</keyword>
<dbReference type="PIRSF" id="PIRSF003354">
    <property type="entry name" value="Coatomer_alpha_subunit"/>
    <property type="match status" value="1"/>
</dbReference>
<dbReference type="InterPro" id="IPR036322">
    <property type="entry name" value="WD40_repeat_dom_sf"/>
</dbReference>
<feature type="domain" description="Coatomer alpha subunit C-terminal" evidence="13">
    <location>
        <begin position="926"/>
        <end position="1308"/>
    </location>
</feature>
<feature type="repeat" description="WD" evidence="11">
    <location>
        <begin position="233"/>
        <end position="274"/>
    </location>
</feature>
<sequence>MPHNHNKPSTHTHLTMLTKFESKSARVKGLAFHPVRPWICATLHNGVVQLWDYRVGTVIDRFEEHDGPVRGVDFHLHEPLIVTGGDDYKIKVWDYKLRRCLFTLLGHLDYIRTVEFHPNATQFPWILSASDDQTLRLWDFHKRSCLSVLTGHNHYVMCAAFHPTEDLIVSASLDQTVRVWDTTGLRKKQMGGGDNPDYLVVSNGRGTSAAASTALNVQAELFGTNDVVVKYVLEGHERGVNWAAFHPTLPLLASAADDRQVKLWRMSETKAWEVDTLRGHANNVSCCLFHPKQELVVSNSEDRSIRVWDVSKRVGVQTFRREGDRFWIMAAHRSQNLLAAGHDSGMIVFKLERERPASANGPGDKLYYVRGRELFCHDYARATGGSSGVDVPIASLRRVGQQAQTDGIGSGPRFLSYNMHNPKEGNILVCSDVDGGCYELITFSLTNAGGSVTDGKRGSCLGPGVFLGSNRFAVLDRVKREIIVKSLNNETTKRVAAPMPNVDCLYDGGASGRIILRADDRAVLFEVQSRRVLGELTAPKIKNVVWSPDGSKVALLCKYGVVIANRQLEQLCSISDTVRVKSGAWDVSPSGGTSSNLFVYTTLHHVKYCLPTGDTGTIRTLDNPIYATRVVKDQLFCLDREARSRVVSIDTTEARFKMALANKKVDETDIECYHLYGQVMHMVKHSRLCGRAIVAYLQSKGFPEVALHFVRDPQTRFRLALACGNIEAAMESAFSLEQQQGLDGKARDVWGELGSEALRQGNHQVVEMSYQRKKDFDRLSFLYMLTGDSEKLRKMLKISNMRNDIMGRYHNALLLGDAAERIAVLEASGNLPLAYISANLHGLEDVATRIKVAIETQEGSVEGLMDKIPVGTRKGGRLLQPPTPIVRAGNWPTLEIKKTTLEDLSAADAGDEYEEEAAPVSANTGAPNTAWDDDFGAEGGDADIGAANDDYDAGDDMGWGDDEGLDDLGDFGEDTNAAPVDEMEGLYEISDESGFQMPPAGRPPAGCWVANSSHAADHMAAGAASSAMQLLHRQIAASDFSALKGPMIGCYLGSSVSLPGIPGSGSIVLPLMRNDALGHPGNDSLPRIPVTVKTLVAGIRQGYRLFQTGKFSDAKNAFSEVLAQIPLTVTDNRNEVNEIKKMLEICREYITAIRIKGAMTAAGDDPVRSTELSAYFTHCDLQPTHLLLALRSAMGTAFKHKNYIVAASMARRLLELPDMKSERNADLRMKATKVLQKSEQMARNEHTLNYNENAAFTIDCKDFVPIYTGEECVKSAFSGSAYKGSDMKGHTCLTDGFCTVGVETIGLVTGK</sequence>
<evidence type="ECO:0008006" key="17">
    <source>
        <dbReference type="Google" id="ProtNLM"/>
    </source>
</evidence>
<dbReference type="Pfam" id="PF04053">
    <property type="entry name" value="B-prop_COPA_B_2nd"/>
    <property type="match status" value="1"/>
</dbReference>
<dbReference type="InterPro" id="IPR047312">
    <property type="entry name" value="Coatomer_alpha_WD-assoc_reg"/>
</dbReference>
<dbReference type="GO" id="GO:0000139">
    <property type="term" value="C:Golgi membrane"/>
    <property type="evidence" value="ECO:0007669"/>
    <property type="project" value="UniProtKB-SubCell"/>
</dbReference>
<proteinExistence type="predicted"/>
<evidence type="ECO:0000256" key="10">
    <source>
        <dbReference type="ARBA" id="ARBA00023136"/>
    </source>
</evidence>
<dbReference type="EMBL" id="JALLAZ020001232">
    <property type="protein sequence ID" value="KAL3778218.1"/>
    <property type="molecule type" value="Genomic_DNA"/>
</dbReference>
<keyword evidence="10" id="KW-0472">Membrane</keyword>
<dbReference type="InterPro" id="IPR016391">
    <property type="entry name" value="Coatomer_asu"/>
</dbReference>
<dbReference type="PANTHER" id="PTHR19876:SF1">
    <property type="entry name" value="COATOMER SUBUNIT ALPHA"/>
    <property type="match status" value="1"/>
</dbReference>
<evidence type="ECO:0000256" key="3">
    <source>
        <dbReference type="ARBA" id="ARBA00022448"/>
    </source>
</evidence>
<evidence type="ECO:0000313" key="15">
    <source>
        <dbReference type="EMBL" id="KAL3778218.1"/>
    </source>
</evidence>
<evidence type="ECO:0000256" key="9">
    <source>
        <dbReference type="ARBA" id="ARBA00023034"/>
    </source>
</evidence>
<evidence type="ECO:0000256" key="7">
    <source>
        <dbReference type="ARBA" id="ARBA00022892"/>
    </source>
</evidence>
<feature type="repeat" description="WD" evidence="11">
    <location>
        <begin position="277"/>
        <end position="318"/>
    </location>
</feature>
<dbReference type="CDD" id="cd00200">
    <property type="entry name" value="WD40"/>
    <property type="match status" value="1"/>
</dbReference>
<dbReference type="PROSITE" id="PS50082">
    <property type="entry name" value="WD_REPEATS_2"/>
    <property type="match status" value="5"/>
</dbReference>
<evidence type="ECO:0000256" key="6">
    <source>
        <dbReference type="ARBA" id="ARBA00022737"/>
    </source>
</evidence>
<feature type="repeat" description="WD" evidence="11">
    <location>
        <begin position="62"/>
        <end position="103"/>
    </location>
</feature>
<keyword evidence="16" id="KW-1185">Reference proteome</keyword>